<dbReference type="EMBL" id="FUEG01000007">
    <property type="protein sequence ID" value="SJL06744.1"/>
    <property type="molecule type" value="Genomic_DNA"/>
</dbReference>
<dbReference type="OMA" id="MADNQWI"/>
<feature type="chain" id="PRO_5012222134" description="Retrotransposon gag domain-containing protein" evidence="2">
    <location>
        <begin position="16"/>
        <end position="301"/>
    </location>
</feature>
<dbReference type="OrthoDB" id="3014305at2759"/>
<feature type="domain" description="Retrotransposon gag" evidence="3">
    <location>
        <begin position="46"/>
        <end position="142"/>
    </location>
</feature>
<dbReference type="Proteomes" id="UP000219338">
    <property type="component" value="Unassembled WGS sequence"/>
</dbReference>
<dbReference type="PANTHER" id="PTHR15503">
    <property type="entry name" value="LDOC1 RELATED"/>
    <property type="match status" value="1"/>
</dbReference>
<feature type="region of interest" description="Disordered" evidence="1">
    <location>
        <begin position="258"/>
        <end position="301"/>
    </location>
</feature>
<evidence type="ECO:0000313" key="5">
    <source>
        <dbReference type="Proteomes" id="UP000219338"/>
    </source>
</evidence>
<feature type="compositionally biased region" description="Low complexity" evidence="1">
    <location>
        <begin position="292"/>
        <end position="301"/>
    </location>
</feature>
<accession>A0A284RDA6</accession>
<dbReference type="PANTHER" id="PTHR15503:SF22">
    <property type="entry name" value="TRANSPOSON TY3-I GAG POLYPROTEIN"/>
    <property type="match status" value="1"/>
</dbReference>
<keyword evidence="2" id="KW-0732">Signal</keyword>
<dbReference type="Pfam" id="PF03732">
    <property type="entry name" value="Retrotrans_gag"/>
    <property type="match status" value="1"/>
</dbReference>
<feature type="compositionally biased region" description="Low complexity" evidence="1">
    <location>
        <begin position="187"/>
        <end position="229"/>
    </location>
</feature>
<evidence type="ECO:0000256" key="1">
    <source>
        <dbReference type="SAM" id="MobiDB-lite"/>
    </source>
</evidence>
<name>A0A284RDA6_ARMOS</name>
<protein>
    <recommendedName>
        <fullName evidence="3">Retrotransposon gag domain-containing protein</fullName>
    </recommendedName>
</protein>
<proteinExistence type="predicted"/>
<gene>
    <name evidence="4" type="ORF">ARMOST_10086</name>
</gene>
<organism evidence="4 5">
    <name type="scientific">Armillaria ostoyae</name>
    <name type="common">Armillaria root rot fungus</name>
    <dbReference type="NCBI Taxonomy" id="47428"/>
    <lineage>
        <taxon>Eukaryota</taxon>
        <taxon>Fungi</taxon>
        <taxon>Dikarya</taxon>
        <taxon>Basidiomycota</taxon>
        <taxon>Agaricomycotina</taxon>
        <taxon>Agaricomycetes</taxon>
        <taxon>Agaricomycetidae</taxon>
        <taxon>Agaricales</taxon>
        <taxon>Marasmiineae</taxon>
        <taxon>Physalacriaceae</taxon>
        <taxon>Armillaria</taxon>
    </lineage>
</organism>
<dbReference type="AlphaFoldDB" id="A0A284RDA6"/>
<sequence>MTWTFLLFLLTLLLSFAPRSKNPTLSMLNFNDRPTAFATDASKVNYAISFLSGTTLDWFEPDILHPNSWNPLAWQYSYTAFLDELRTNFGPFDAIGDAEDALEHLRMRDGDRIMKYMVQFNQYTSQVGYGDNSLHHAFYCGLCTCIKDDMAHHGKPNNLRDMRFLAQELDARYWTQRTEISHESQDNKTSSSYSNNPKSKGSSSNSNSPASGSTPKSSDSTPSGSASTPKPYADKLGKDGHLTQEEKDCRKKNNLCMFCGGKHKTDDCNKRKAAASAKGRAAEVEDPPPASEEPAPSESEN</sequence>
<dbReference type="InterPro" id="IPR032567">
    <property type="entry name" value="RTL1-rel"/>
</dbReference>
<evidence type="ECO:0000313" key="4">
    <source>
        <dbReference type="EMBL" id="SJL06744.1"/>
    </source>
</evidence>
<evidence type="ECO:0000256" key="2">
    <source>
        <dbReference type="SAM" id="SignalP"/>
    </source>
</evidence>
<evidence type="ECO:0000259" key="3">
    <source>
        <dbReference type="Pfam" id="PF03732"/>
    </source>
</evidence>
<feature type="region of interest" description="Disordered" evidence="1">
    <location>
        <begin position="179"/>
        <end position="239"/>
    </location>
</feature>
<reference evidence="5" key="1">
    <citation type="journal article" date="2017" name="Nat. Ecol. Evol.">
        <title>Genome expansion and lineage-specific genetic innovations in the forest pathogenic fungi Armillaria.</title>
        <authorList>
            <person name="Sipos G."/>
            <person name="Prasanna A.N."/>
            <person name="Walter M.C."/>
            <person name="O'Connor E."/>
            <person name="Balint B."/>
            <person name="Krizsan K."/>
            <person name="Kiss B."/>
            <person name="Hess J."/>
            <person name="Varga T."/>
            <person name="Slot J."/>
            <person name="Riley R."/>
            <person name="Boka B."/>
            <person name="Rigling D."/>
            <person name="Barry K."/>
            <person name="Lee J."/>
            <person name="Mihaltcheva S."/>
            <person name="LaButti K."/>
            <person name="Lipzen A."/>
            <person name="Waldron R."/>
            <person name="Moloney N.M."/>
            <person name="Sperisen C."/>
            <person name="Kredics L."/>
            <person name="Vagvoelgyi C."/>
            <person name="Patrignani A."/>
            <person name="Fitzpatrick D."/>
            <person name="Nagy I."/>
            <person name="Doyle S."/>
            <person name="Anderson J.B."/>
            <person name="Grigoriev I.V."/>
            <person name="Gueldener U."/>
            <person name="Muensterkoetter M."/>
            <person name="Nagy L.G."/>
        </authorList>
    </citation>
    <scope>NUCLEOTIDE SEQUENCE [LARGE SCALE GENOMIC DNA]</scope>
    <source>
        <strain evidence="5">C18/9</strain>
    </source>
</reference>
<dbReference type="InterPro" id="IPR005162">
    <property type="entry name" value="Retrotrans_gag_dom"/>
</dbReference>
<feature type="signal peptide" evidence="2">
    <location>
        <begin position="1"/>
        <end position="15"/>
    </location>
</feature>
<keyword evidence="5" id="KW-1185">Reference proteome</keyword>